<sequence>MIFYSVSPFATPYREQLGRSEYQPSNYQASWRQVRDQFPKNKNLDAARFPRAGSENRDFEPESTSGFRHRSEVAVFDLTPPSSVFSEGDTIVEHLRLSVYPHGTALLECVWRIEEPDFTALNGDLVDIHERVLESVGGTVQFLLASLSSLAFDAGILAKLPAKTSATAQLSPRWTSGAMILDAEVVPHTSVAEWLGAQGIEDAEIAQFCSGDRNQVANWMRYVYRIAQARSSSLLDSQEIRPMRYCQYIYAAAEIADEELSVALGRSYDNVRHREVSAVRTTLNESANRLRVLDLEHSALLKKISPGERSAIAQILTHWEFSDLVVQPAEAKGTAARERLAELTSRNQRTAALISEVILLGIALTSLFATVLALMQYGRSMVSDPTYSSYAQESGSFLDQLSGVSTNAMLIGTFTICIVLSAAYLAVKMRDR</sequence>
<protein>
    <submittedName>
        <fullName evidence="2">Uncharacterized protein</fullName>
    </submittedName>
</protein>
<organism evidence="2 3">
    <name type="scientific">Gordonia alkaliphila</name>
    <dbReference type="NCBI Taxonomy" id="1053547"/>
    <lineage>
        <taxon>Bacteria</taxon>
        <taxon>Bacillati</taxon>
        <taxon>Actinomycetota</taxon>
        <taxon>Actinomycetes</taxon>
        <taxon>Mycobacteriales</taxon>
        <taxon>Gordoniaceae</taxon>
        <taxon>Gordonia</taxon>
    </lineage>
</organism>
<dbReference type="Proteomes" id="UP001500822">
    <property type="component" value="Unassembled WGS sequence"/>
</dbReference>
<reference evidence="3" key="1">
    <citation type="journal article" date="2019" name="Int. J. Syst. Evol. Microbiol.">
        <title>The Global Catalogue of Microorganisms (GCM) 10K type strain sequencing project: providing services to taxonomists for standard genome sequencing and annotation.</title>
        <authorList>
            <consortium name="The Broad Institute Genomics Platform"/>
            <consortium name="The Broad Institute Genome Sequencing Center for Infectious Disease"/>
            <person name="Wu L."/>
            <person name="Ma J."/>
        </authorList>
    </citation>
    <scope>NUCLEOTIDE SEQUENCE [LARGE SCALE GENOMIC DNA]</scope>
    <source>
        <strain evidence="3">JCM 18077</strain>
    </source>
</reference>
<evidence type="ECO:0000256" key="1">
    <source>
        <dbReference type="SAM" id="Phobius"/>
    </source>
</evidence>
<dbReference type="EMBL" id="BAABIE010000003">
    <property type="protein sequence ID" value="GAA4742292.1"/>
    <property type="molecule type" value="Genomic_DNA"/>
</dbReference>
<feature type="transmembrane region" description="Helical" evidence="1">
    <location>
        <begin position="408"/>
        <end position="427"/>
    </location>
</feature>
<keyword evidence="1" id="KW-0812">Transmembrane</keyword>
<proteinExistence type="predicted"/>
<evidence type="ECO:0000313" key="3">
    <source>
        <dbReference type="Proteomes" id="UP001500822"/>
    </source>
</evidence>
<feature type="transmembrane region" description="Helical" evidence="1">
    <location>
        <begin position="353"/>
        <end position="375"/>
    </location>
</feature>
<dbReference type="RefSeq" id="WP_345312550.1">
    <property type="nucleotide sequence ID" value="NZ_BAABIE010000003.1"/>
</dbReference>
<gene>
    <name evidence="2" type="ORF">GCM10023217_08350</name>
</gene>
<name>A0ABP8YZG0_9ACTN</name>
<accession>A0ABP8YZG0</accession>
<keyword evidence="1" id="KW-1133">Transmembrane helix</keyword>
<comment type="caution">
    <text evidence="2">The sequence shown here is derived from an EMBL/GenBank/DDBJ whole genome shotgun (WGS) entry which is preliminary data.</text>
</comment>
<evidence type="ECO:0000313" key="2">
    <source>
        <dbReference type="EMBL" id="GAA4742292.1"/>
    </source>
</evidence>
<keyword evidence="1" id="KW-0472">Membrane</keyword>
<keyword evidence="3" id="KW-1185">Reference proteome</keyword>